<name>Q1GXI4_METFK</name>
<proteinExistence type="predicted"/>
<dbReference type="KEGG" id="mfa:Mfla_0112"/>
<dbReference type="EMBL" id="CP000284">
    <property type="protein sequence ID" value="ABE48383.1"/>
    <property type="molecule type" value="Genomic_DNA"/>
</dbReference>
<dbReference type="AlphaFoldDB" id="Q1GXI4"/>
<evidence type="ECO:0000313" key="1">
    <source>
        <dbReference type="EMBL" id="ABE48383.1"/>
    </source>
</evidence>
<dbReference type="Proteomes" id="UP000002440">
    <property type="component" value="Chromosome"/>
</dbReference>
<dbReference type="STRING" id="265072.Mfla_0112"/>
<sequence>MSLRERQLALSNCSVVLRMGLHEVLVFLGEEQAGQVRFRALGSANSDEPPVYRLQDMQLNDALMNHSANIGQEAISLFAAYTGARVITPKR</sequence>
<organism evidence="1 2">
    <name type="scientific">Methylobacillus flagellatus (strain ATCC 51484 / DSM 6875 / VKM B-1610 / KT)</name>
    <dbReference type="NCBI Taxonomy" id="265072"/>
    <lineage>
        <taxon>Bacteria</taxon>
        <taxon>Pseudomonadati</taxon>
        <taxon>Pseudomonadota</taxon>
        <taxon>Betaproteobacteria</taxon>
        <taxon>Nitrosomonadales</taxon>
        <taxon>Methylophilaceae</taxon>
        <taxon>Methylobacillus</taxon>
    </lineage>
</organism>
<protein>
    <submittedName>
        <fullName evidence="1">Uncharacterized protein</fullName>
    </submittedName>
</protein>
<gene>
    <name evidence="1" type="ordered locus">Mfla_0112</name>
</gene>
<accession>Q1GXI4</accession>
<evidence type="ECO:0000313" key="2">
    <source>
        <dbReference type="Proteomes" id="UP000002440"/>
    </source>
</evidence>
<keyword evidence="2" id="KW-1185">Reference proteome</keyword>
<dbReference type="HOGENOM" id="CLU_2423542_0_0_4"/>
<reference evidence="1 2" key="1">
    <citation type="submission" date="2006-03" db="EMBL/GenBank/DDBJ databases">
        <title>Complete sequence of Methylobacillus flagellatus KT.</title>
        <authorList>
            <consortium name="US DOE Joint Genome Institute"/>
            <person name="Copeland A."/>
            <person name="Lucas S."/>
            <person name="Lapidus A."/>
            <person name="Barry K."/>
            <person name="Detter J.C."/>
            <person name="Glavina del Rio T."/>
            <person name="Hammon N."/>
            <person name="Israni S."/>
            <person name="Dalin E."/>
            <person name="Tice H."/>
            <person name="Pitluck S."/>
            <person name="Brettin T."/>
            <person name="Bruce D."/>
            <person name="Han C."/>
            <person name="Tapia R."/>
            <person name="Saunders E."/>
            <person name="Gilna P."/>
            <person name="Schmutz J."/>
            <person name="Larimer F."/>
            <person name="Land M."/>
            <person name="Kyrpides N."/>
            <person name="Anderson I."/>
            <person name="Richardson P."/>
        </authorList>
    </citation>
    <scope>NUCLEOTIDE SEQUENCE [LARGE SCALE GENOMIC DNA]</scope>
    <source>
        <strain evidence="2">KT / ATCC 51484 / DSM 6875</strain>
    </source>
</reference>